<dbReference type="InterPro" id="IPR036097">
    <property type="entry name" value="HisK_dim/P_sf"/>
</dbReference>
<evidence type="ECO:0000256" key="8">
    <source>
        <dbReference type="ARBA" id="ARBA00022989"/>
    </source>
</evidence>
<dbReference type="PANTHER" id="PTHR45436">
    <property type="entry name" value="SENSOR HISTIDINE KINASE YKOH"/>
    <property type="match status" value="1"/>
</dbReference>
<dbReference type="CDD" id="cd00082">
    <property type="entry name" value="HisKA"/>
    <property type="match status" value="1"/>
</dbReference>
<evidence type="ECO:0000259" key="12">
    <source>
        <dbReference type="PROSITE" id="PS50109"/>
    </source>
</evidence>
<reference evidence="14 15" key="1">
    <citation type="submission" date="2020-02" db="EMBL/GenBank/DDBJ databases">
        <title>Broccoli isolated Pseudomonas sp.</title>
        <authorList>
            <person name="Fujikawa T."/>
            <person name="Sawada H."/>
        </authorList>
    </citation>
    <scope>NUCLEOTIDE SEQUENCE [LARGE SCALE GENOMIC DNA]</scope>
    <source>
        <strain evidence="14 15">MAFF212427</strain>
    </source>
</reference>
<evidence type="ECO:0000259" key="13">
    <source>
        <dbReference type="PROSITE" id="PS50885"/>
    </source>
</evidence>
<dbReference type="InterPro" id="IPR003594">
    <property type="entry name" value="HATPase_dom"/>
</dbReference>
<comment type="catalytic activity">
    <reaction evidence="1">
        <text>ATP + protein L-histidine = ADP + protein N-phospho-L-histidine.</text>
        <dbReference type="EC" id="2.7.13.3"/>
    </reaction>
</comment>
<dbReference type="Gene3D" id="1.10.287.130">
    <property type="match status" value="1"/>
</dbReference>
<dbReference type="AlphaFoldDB" id="A0A6B3NTJ9"/>
<dbReference type="PROSITE" id="PS50109">
    <property type="entry name" value="HIS_KIN"/>
    <property type="match status" value="1"/>
</dbReference>
<evidence type="ECO:0000256" key="6">
    <source>
        <dbReference type="ARBA" id="ARBA00022692"/>
    </source>
</evidence>
<dbReference type="InterPro" id="IPR005467">
    <property type="entry name" value="His_kinase_dom"/>
</dbReference>
<comment type="caution">
    <text evidence="14">The sequence shown here is derived from an EMBL/GenBank/DDBJ whole genome shotgun (WGS) entry which is preliminary data.</text>
</comment>
<evidence type="ECO:0000256" key="4">
    <source>
        <dbReference type="ARBA" id="ARBA00022553"/>
    </source>
</evidence>
<sequence length="467" mass="52217">MSWASLRPLLNTSSLRQATTIAFICLLFSLISIVLSNQLLEVVMRSHVRDMILTDVRGQQLQGRFNNAAQLSWTLQHRQLLEVRKERHAIVLDKTGALLFGNRDYLPPTECLAPCNTRWRHLSITDRNGYQAEILGLSISLPDGGQYFSAYDLRPMLERTRIIPLAAGAGLLLLLLSILATALPFGLRNLYRINRIRDALARYAGGDYTAMAPAVQHGDEFDQLGLEINHGLRRINKLMDEVKHITSHIAHELRTPLTRLQSRLLTASEMLEGPARDELLAAVQDSERIQNLFRAVMRIAEVETGRMTCHFELIPIPALLEDVIEYYLPLAEQRGCPLDMQVEADCRLFGDRALLFQALANLIDNALKYAPPGLPITLMAVGRNGHGVLQVRDHGSGIAEVHSERAMERFQRLDAPTHTPGHGLGLTLVRAIAELHGGELRLDDNHPGLVASLHIRRQRIPAGVDLR</sequence>
<evidence type="ECO:0000313" key="14">
    <source>
        <dbReference type="EMBL" id="NER66612.1"/>
    </source>
</evidence>
<dbReference type="EC" id="2.7.13.3" evidence="3"/>
<dbReference type="Gene3D" id="3.30.565.10">
    <property type="entry name" value="Histidine kinase-like ATPase, C-terminal domain"/>
    <property type="match status" value="1"/>
</dbReference>
<keyword evidence="5" id="KW-0808">Transferase</keyword>
<protein>
    <recommendedName>
        <fullName evidence="3">histidine kinase</fullName>
        <ecNumber evidence="3">2.7.13.3</ecNumber>
    </recommendedName>
</protein>
<dbReference type="Pfam" id="PF02518">
    <property type="entry name" value="HATPase_c"/>
    <property type="match status" value="1"/>
</dbReference>
<dbReference type="InterPro" id="IPR003661">
    <property type="entry name" value="HisK_dim/P_dom"/>
</dbReference>
<dbReference type="PANTHER" id="PTHR45436:SF8">
    <property type="entry name" value="HISTIDINE KINASE"/>
    <property type="match status" value="1"/>
</dbReference>
<evidence type="ECO:0000256" key="5">
    <source>
        <dbReference type="ARBA" id="ARBA00022679"/>
    </source>
</evidence>
<evidence type="ECO:0000256" key="11">
    <source>
        <dbReference type="SAM" id="Phobius"/>
    </source>
</evidence>
<evidence type="ECO:0000256" key="2">
    <source>
        <dbReference type="ARBA" id="ARBA00004370"/>
    </source>
</evidence>
<dbReference type="PRINTS" id="PR00344">
    <property type="entry name" value="BCTRLSENSOR"/>
</dbReference>
<comment type="subcellular location">
    <subcellularLocation>
        <location evidence="2">Membrane</location>
    </subcellularLocation>
</comment>
<dbReference type="GO" id="GO:0000155">
    <property type="term" value="F:phosphorelay sensor kinase activity"/>
    <property type="evidence" value="ECO:0007669"/>
    <property type="project" value="InterPro"/>
</dbReference>
<dbReference type="InterPro" id="IPR050428">
    <property type="entry name" value="TCS_sensor_his_kinase"/>
</dbReference>
<dbReference type="CDD" id="cd00075">
    <property type="entry name" value="HATPase"/>
    <property type="match status" value="1"/>
</dbReference>
<evidence type="ECO:0000256" key="3">
    <source>
        <dbReference type="ARBA" id="ARBA00012438"/>
    </source>
</evidence>
<evidence type="ECO:0000256" key="10">
    <source>
        <dbReference type="ARBA" id="ARBA00023136"/>
    </source>
</evidence>
<keyword evidence="6 11" id="KW-0812">Transmembrane</keyword>
<feature type="transmembrane region" description="Helical" evidence="11">
    <location>
        <begin position="20"/>
        <end position="40"/>
    </location>
</feature>
<dbReference type="SMART" id="SM00387">
    <property type="entry name" value="HATPase_c"/>
    <property type="match status" value="1"/>
</dbReference>
<keyword evidence="10 11" id="KW-0472">Membrane</keyword>
<dbReference type="SUPFAM" id="SSF55874">
    <property type="entry name" value="ATPase domain of HSP90 chaperone/DNA topoisomerase II/histidine kinase"/>
    <property type="match status" value="1"/>
</dbReference>
<proteinExistence type="predicted"/>
<name>A0A6B3NTJ9_9PSED</name>
<evidence type="ECO:0000256" key="1">
    <source>
        <dbReference type="ARBA" id="ARBA00000085"/>
    </source>
</evidence>
<accession>A0A6B3NTJ9</accession>
<dbReference type="PROSITE" id="PS50885">
    <property type="entry name" value="HAMP"/>
    <property type="match status" value="1"/>
</dbReference>
<dbReference type="InterPro" id="IPR004358">
    <property type="entry name" value="Sig_transdc_His_kin-like_C"/>
</dbReference>
<feature type="domain" description="Histidine kinase" evidence="12">
    <location>
        <begin position="248"/>
        <end position="459"/>
    </location>
</feature>
<feature type="transmembrane region" description="Helical" evidence="11">
    <location>
        <begin position="162"/>
        <end position="187"/>
    </location>
</feature>
<dbReference type="Proteomes" id="UP000482634">
    <property type="component" value="Unassembled WGS sequence"/>
</dbReference>
<keyword evidence="8 11" id="KW-1133">Transmembrane helix</keyword>
<feature type="domain" description="HAMP" evidence="13">
    <location>
        <begin position="192"/>
        <end position="240"/>
    </location>
</feature>
<evidence type="ECO:0000256" key="7">
    <source>
        <dbReference type="ARBA" id="ARBA00022777"/>
    </source>
</evidence>
<organism evidence="14 15">
    <name type="scientific">Pseudomonas brassicae</name>
    <dbReference type="NCBI Taxonomy" id="2708063"/>
    <lineage>
        <taxon>Bacteria</taxon>
        <taxon>Pseudomonadati</taxon>
        <taxon>Pseudomonadota</taxon>
        <taxon>Gammaproteobacteria</taxon>
        <taxon>Pseudomonadales</taxon>
        <taxon>Pseudomonadaceae</taxon>
        <taxon>Pseudomonas</taxon>
    </lineage>
</organism>
<evidence type="ECO:0000256" key="9">
    <source>
        <dbReference type="ARBA" id="ARBA00023012"/>
    </source>
</evidence>
<dbReference type="SUPFAM" id="SSF47384">
    <property type="entry name" value="Homodimeric domain of signal transducing histidine kinase"/>
    <property type="match status" value="1"/>
</dbReference>
<keyword evidence="7 14" id="KW-0418">Kinase</keyword>
<gene>
    <name evidence="14" type="ORF">G3436_25580</name>
</gene>
<keyword evidence="15" id="KW-1185">Reference proteome</keyword>
<evidence type="ECO:0000313" key="15">
    <source>
        <dbReference type="Proteomes" id="UP000482634"/>
    </source>
</evidence>
<keyword evidence="4" id="KW-0597">Phosphoprotein</keyword>
<dbReference type="RefSeq" id="WP_163950984.1">
    <property type="nucleotide sequence ID" value="NZ_JAAHBU010000524.1"/>
</dbReference>
<dbReference type="SMART" id="SM00388">
    <property type="entry name" value="HisKA"/>
    <property type="match status" value="1"/>
</dbReference>
<keyword evidence="9" id="KW-0902">Two-component regulatory system</keyword>
<dbReference type="EMBL" id="JAAHBU010000524">
    <property type="protein sequence ID" value="NER66612.1"/>
    <property type="molecule type" value="Genomic_DNA"/>
</dbReference>
<dbReference type="InterPro" id="IPR003660">
    <property type="entry name" value="HAMP_dom"/>
</dbReference>
<dbReference type="GO" id="GO:0005886">
    <property type="term" value="C:plasma membrane"/>
    <property type="evidence" value="ECO:0007669"/>
    <property type="project" value="TreeGrafter"/>
</dbReference>
<dbReference type="InterPro" id="IPR036890">
    <property type="entry name" value="HATPase_C_sf"/>
</dbReference>